<evidence type="ECO:0000313" key="2">
    <source>
        <dbReference type="Proteomes" id="UP001499984"/>
    </source>
</evidence>
<dbReference type="Proteomes" id="UP001499984">
    <property type="component" value="Unassembled WGS sequence"/>
</dbReference>
<proteinExistence type="predicted"/>
<protein>
    <submittedName>
        <fullName evidence="1">Uncharacterized protein</fullName>
    </submittedName>
</protein>
<organism evidence="1 2">
    <name type="scientific">Streptomyces shaanxiensis</name>
    <dbReference type="NCBI Taxonomy" id="653357"/>
    <lineage>
        <taxon>Bacteria</taxon>
        <taxon>Bacillati</taxon>
        <taxon>Actinomycetota</taxon>
        <taxon>Actinomycetes</taxon>
        <taxon>Kitasatosporales</taxon>
        <taxon>Streptomycetaceae</taxon>
        <taxon>Streptomyces</taxon>
    </lineage>
</organism>
<dbReference type="EMBL" id="BAAAZY010000024">
    <property type="protein sequence ID" value="GAA4081017.1"/>
    <property type="molecule type" value="Genomic_DNA"/>
</dbReference>
<name>A0ABP7W4R0_9ACTN</name>
<evidence type="ECO:0000313" key="1">
    <source>
        <dbReference type="EMBL" id="GAA4081017.1"/>
    </source>
</evidence>
<gene>
    <name evidence="1" type="ORF">GCM10022233_71940</name>
</gene>
<reference evidence="2" key="1">
    <citation type="journal article" date="2019" name="Int. J. Syst. Evol. Microbiol.">
        <title>The Global Catalogue of Microorganisms (GCM) 10K type strain sequencing project: providing services to taxonomists for standard genome sequencing and annotation.</title>
        <authorList>
            <consortium name="The Broad Institute Genomics Platform"/>
            <consortium name="The Broad Institute Genome Sequencing Center for Infectious Disease"/>
            <person name="Wu L."/>
            <person name="Ma J."/>
        </authorList>
    </citation>
    <scope>NUCLEOTIDE SEQUENCE [LARGE SCALE GENOMIC DNA]</scope>
    <source>
        <strain evidence="2">JCM 16925</strain>
    </source>
</reference>
<comment type="caution">
    <text evidence="1">The sequence shown here is derived from an EMBL/GenBank/DDBJ whole genome shotgun (WGS) entry which is preliminary data.</text>
</comment>
<sequence>MLRCRDARGGGAVRGVRIAVLGVRIRTPDVARTDGPRAYGMRLGIRLSGPGPSAWQETN</sequence>
<accession>A0ABP7W4R0</accession>
<keyword evidence="2" id="KW-1185">Reference proteome</keyword>